<keyword evidence="5 7" id="KW-0238">DNA-binding</keyword>
<feature type="zinc finger region" evidence="7">
    <location>
        <begin position="3"/>
        <end position="34"/>
    </location>
</feature>
<dbReference type="InterPro" id="IPR003796">
    <property type="entry name" value="RNR_NrdR-like"/>
</dbReference>
<keyword evidence="7" id="KW-0862">Zinc</keyword>
<evidence type="ECO:0000256" key="4">
    <source>
        <dbReference type="ARBA" id="ARBA00023015"/>
    </source>
</evidence>
<dbReference type="GO" id="GO:0003677">
    <property type="term" value="F:DNA binding"/>
    <property type="evidence" value="ECO:0007669"/>
    <property type="project" value="UniProtKB-KW"/>
</dbReference>
<keyword evidence="10" id="KW-1185">Reference proteome</keyword>
<dbReference type="PANTHER" id="PTHR30455:SF2">
    <property type="entry name" value="TRANSCRIPTIONAL REPRESSOR NRDR"/>
    <property type="match status" value="1"/>
</dbReference>
<dbReference type="GO" id="GO:0005524">
    <property type="term" value="F:ATP binding"/>
    <property type="evidence" value="ECO:0007669"/>
    <property type="project" value="UniProtKB-UniRule"/>
</dbReference>
<dbReference type="PANTHER" id="PTHR30455">
    <property type="entry name" value="TRANSCRIPTIONAL REPRESSOR NRDR"/>
    <property type="match status" value="1"/>
</dbReference>
<evidence type="ECO:0000313" key="9">
    <source>
        <dbReference type="EMBL" id="PPK98442.1"/>
    </source>
</evidence>
<dbReference type="InterPro" id="IPR055173">
    <property type="entry name" value="NrdR-like_N"/>
</dbReference>
<dbReference type="GO" id="GO:0008270">
    <property type="term" value="F:zinc ion binding"/>
    <property type="evidence" value="ECO:0007669"/>
    <property type="project" value="UniProtKB-UniRule"/>
</dbReference>
<gene>
    <name evidence="7" type="primary">nrdR</name>
    <name evidence="9" type="ORF">CLV92_101137</name>
</gene>
<dbReference type="GO" id="GO:0045892">
    <property type="term" value="P:negative regulation of DNA-templated transcription"/>
    <property type="evidence" value="ECO:0007669"/>
    <property type="project" value="UniProtKB-UniRule"/>
</dbReference>
<dbReference type="Proteomes" id="UP000239485">
    <property type="component" value="Unassembled WGS sequence"/>
</dbReference>
<dbReference type="EMBL" id="PTJD01000001">
    <property type="protein sequence ID" value="PPK98442.1"/>
    <property type="molecule type" value="Genomic_DNA"/>
</dbReference>
<keyword evidence="3 7" id="KW-0067">ATP-binding</keyword>
<evidence type="ECO:0000256" key="3">
    <source>
        <dbReference type="ARBA" id="ARBA00022840"/>
    </source>
</evidence>
<proteinExistence type="inferred from homology"/>
<feature type="domain" description="ATP-cone" evidence="8">
    <location>
        <begin position="46"/>
        <end position="136"/>
    </location>
</feature>
<dbReference type="Pfam" id="PF22811">
    <property type="entry name" value="Zn_ribbon_NrdR"/>
    <property type="match status" value="1"/>
</dbReference>
<evidence type="ECO:0000259" key="8">
    <source>
        <dbReference type="PROSITE" id="PS51161"/>
    </source>
</evidence>
<keyword evidence="4 7" id="KW-0805">Transcription regulation</keyword>
<keyword evidence="2 7" id="KW-0547">Nucleotide-binding</keyword>
<protein>
    <recommendedName>
        <fullName evidence="7">Transcriptional repressor NrdR</fullName>
    </recommendedName>
</protein>
<keyword evidence="7" id="KW-0863">Zinc-finger</keyword>
<dbReference type="InterPro" id="IPR005144">
    <property type="entry name" value="ATP-cone_dom"/>
</dbReference>
<evidence type="ECO:0000313" key="10">
    <source>
        <dbReference type="Proteomes" id="UP000239485"/>
    </source>
</evidence>
<comment type="cofactor">
    <cofactor evidence="7">
        <name>Zn(2+)</name>
        <dbReference type="ChEBI" id="CHEBI:29105"/>
    </cofactor>
    <text evidence="7">Binds 1 zinc ion.</text>
</comment>
<comment type="caution">
    <text evidence="9">The sequence shown here is derived from an EMBL/GenBank/DDBJ whole genome shotgun (WGS) entry which is preliminary data.</text>
</comment>
<comment type="function">
    <text evidence="7">Negatively regulates transcription of bacterial ribonucleotide reductase nrd genes and operons by binding to NrdR-boxes.</text>
</comment>
<organism evidence="9 10">
    <name type="scientific">Kineococcus xinjiangensis</name>
    <dbReference type="NCBI Taxonomy" id="512762"/>
    <lineage>
        <taxon>Bacteria</taxon>
        <taxon>Bacillati</taxon>
        <taxon>Actinomycetota</taxon>
        <taxon>Actinomycetes</taxon>
        <taxon>Kineosporiales</taxon>
        <taxon>Kineosporiaceae</taxon>
        <taxon>Kineococcus</taxon>
    </lineage>
</organism>
<accession>A0A2S6IVQ5</accession>
<evidence type="ECO:0000256" key="6">
    <source>
        <dbReference type="ARBA" id="ARBA00023163"/>
    </source>
</evidence>
<comment type="similarity">
    <text evidence="7">Belongs to the NrdR family.</text>
</comment>
<keyword evidence="6 7" id="KW-0804">Transcription</keyword>
<evidence type="ECO:0000256" key="7">
    <source>
        <dbReference type="HAMAP-Rule" id="MF_00440"/>
    </source>
</evidence>
<evidence type="ECO:0000256" key="1">
    <source>
        <dbReference type="ARBA" id="ARBA00022491"/>
    </source>
</evidence>
<reference evidence="9 10" key="1">
    <citation type="submission" date="2018-02" db="EMBL/GenBank/DDBJ databases">
        <title>Genomic Encyclopedia of Archaeal and Bacterial Type Strains, Phase II (KMG-II): from individual species to whole genera.</title>
        <authorList>
            <person name="Goeker M."/>
        </authorList>
    </citation>
    <scope>NUCLEOTIDE SEQUENCE [LARGE SCALE GENOMIC DNA]</scope>
    <source>
        <strain evidence="9 10">DSM 22857</strain>
    </source>
</reference>
<evidence type="ECO:0000256" key="2">
    <source>
        <dbReference type="ARBA" id="ARBA00022741"/>
    </source>
</evidence>
<dbReference type="HAMAP" id="MF_00440">
    <property type="entry name" value="NrdR"/>
    <property type="match status" value="1"/>
</dbReference>
<name>A0A2S6IVQ5_9ACTN</name>
<dbReference type="AlphaFoldDB" id="A0A2S6IVQ5"/>
<sequence>MHCPFCRHRDSRVVDSRVTDDGSTIRRRRQCPECNRRFSTAETASLTVVKRSGAAEPFSRQKIVTGVRKACQGRPVSEDDLALLAQRVEEVVRAQGAAEVDAHQVGLAILPFLRELDEVAYLRFASVYQAFDSLADFERAIGQLRRERGTAEVAGAPSPAAGAQAG</sequence>
<dbReference type="Pfam" id="PF03477">
    <property type="entry name" value="ATP-cone"/>
    <property type="match status" value="1"/>
</dbReference>
<dbReference type="OrthoDB" id="9807461at2"/>
<keyword evidence="7" id="KW-0479">Metal-binding</keyword>
<evidence type="ECO:0000256" key="5">
    <source>
        <dbReference type="ARBA" id="ARBA00023125"/>
    </source>
</evidence>
<keyword evidence="1 7" id="KW-0678">Repressor</keyword>
<dbReference type="NCBIfam" id="TIGR00244">
    <property type="entry name" value="transcriptional regulator NrdR"/>
    <property type="match status" value="1"/>
</dbReference>
<dbReference type="PROSITE" id="PS51161">
    <property type="entry name" value="ATP_CONE"/>
    <property type="match status" value="1"/>
</dbReference>
<dbReference type="RefSeq" id="WP_104430865.1">
    <property type="nucleotide sequence ID" value="NZ_PTJD01000001.1"/>
</dbReference>